<dbReference type="InterPro" id="IPR010994">
    <property type="entry name" value="RuvA_2-like"/>
</dbReference>
<dbReference type="EMBL" id="CP019697">
    <property type="protein sequence ID" value="AQS51021.1"/>
    <property type="molecule type" value="Genomic_DNA"/>
</dbReference>
<feature type="domain" description="Helix-hairpin-helix DNA-binding motif class 1" evidence="2">
    <location>
        <begin position="40"/>
        <end position="59"/>
    </location>
</feature>
<dbReference type="SUPFAM" id="SSF47781">
    <property type="entry name" value="RuvA domain 2-like"/>
    <property type="match status" value="1"/>
</dbReference>
<dbReference type="PANTHER" id="PTHR21180">
    <property type="entry name" value="ENDONUCLEASE/EXONUCLEASE/PHOSPHATASE FAMILY DOMAIN-CONTAINING PROTEIN 1"/>
    <property type="match status" value="1"/>
</dbReference>
<accession>A0A1U9JZ35</accession>
<dbReference type="GO" id="GO:0006281">
    <property type="term" value="P:DNA repair"/>
    <property type="evidence" value="ECO:0007669"/>
    <property type="project" value="InterPro"/>
</dbReference>
<name>A0A1U9JZ35_9BURK</name>
<dbReference type="Proteomes" id="UP000189369">
    <property type="component" value="Chromosome"/>
</dbReference>
<dbReference type="InterPro" id="IPR003583">
    <property type="entry name" value="Hlx-hairpin-Hlx_DNA-bd_motif"/>
</dbReference>
<dbReference type="Gene3D" id="1.10.150.280">
    <property type="entry name" value="AF1531-like domain"/>
    <property type="match status" value="1"/>
</dbReference>
<dbReference type="KEGG" id="phn:PAEH1_04520"/>
<organism evidence="3 4">
    <name type="scientific">Paenalcaligenes hominis</name>
    <dbReference type="NCBI Taxonomy" id="643674"/>
    <lineage>
        <taxon>Bacteria</taxon>
        <taxon>Pseudomonadati</taxon>
        <taxon>Pseudomonadota</taxon>
        <taxon>Betaproteobacteria</taxon>
        <taxon>Burkholderiales</taxon>
        <taxon>Alcaligenaceae</taxon>
        <taxon>Paenalcaligenes</taxon>
    </lineage>
</organism>
<protein>
    <recommendedName>
        <fullName evidence="2">Helix-hairpin-helix DNA-binding motif class 1 domain-containing protein</fullName>
    </recommendedName>
</protein>
<dbReference type="InterPro" id="IPR051675">
    <property type="entry name" value="Endo/Exo/Phosphatase_dom_1"/>
</dbReference>
<proteinExistence type="predicted"/>
<evidence type="ECO:0000313" key="3">
    <source>
        <dbReference type="EMBL" id="AQS51021.1"/>
    </source>
</evidence>
<feature type="domain" description="Helix-hairpin-helix DNA-binding motif class 1" evidence="2">
    <location>
        <begin position="71"/>
        <end position="90"/>
    </location>
</feature>
<reference evidence="3 4" key="1">
    <citation type="submission" date="2017-01" db="EMBL/GenBank/DDBJ databases">
        <title>Complete Genome Sequence of Paenalcaligenes hominis, Isolated from a paraplegic Patient with neurogenic bladder.</title>
        <authorList>
            <person name="Mukhopadhyay R."/>
            <person name="Joaquin J."/>
            <person name="Hogue R."/>
            <person name="Kilaru A."/>
            <person name="Jospin G."/>
            <person name="Mars K."/>
            <person name="Eisen J.A."/>
            <person name="Chaturvedi V."/>
        </authorList>
    </citation>
    <scope>NUCLEOTIDE SEQUENCE [LARGE SCALE GENOMIC DNA]</scope>
    <source>
        <strain evidence="3 4">15S00501</strain>
    </source>
</reference>
<evidence type="ECO:0000313" key="4">
    <source>
        <dbReference type="Proteomes" id="UP000189369"/>
    </source>
</evidence>
<dbReference type="Pfam" id="PF12836">
    <property type="entry name" value="HHH_3"/>
    <property type="match status" value="1"/>
</dbReference>
<dbReference type="AlphaFoldDB" id="A0A1U9JZ35"/>
<dbReference type="STRING" id="643674.PAEH1_04520"/>
<dbReference type="SMART" id="SM00278">
    <property type="entry name" value="HhH1"/>
    <property type="match status" value="2"/>
</dbReference>
<evidence type="ECO:0000256" key="1">
    <source>
        <dbReference type="SAM" id="MobiDB-lite"/>
    </source>
</evidence>
<dbReference type="PANTHER" id="PTHR21180:SF32">
    <property type="entry name" value="ENDONUCLEASE_EXONUCLEASE_PHOSPHATASE FAMILY DOMAIN-CONTAINING PROTEIN 1"/>
    <property type="match status" value="1"/>
</dbReference>
<feature type="region of interest" description="Disordered" evidence="1">
    <location>
        <begin position="78"/>
        <end position="109"/>
    </location>
</feature>
<sequence>MCLLRTLSQPKQWGRFIVCLVLLGWAWQAQAVNLNQASLQQLQQIKGIGPKTAERIIHERDRAGPFSSLQDLSDRVKGIGPKRLSGLHEAGLTTEPTPAAPPSEKKPKK</sequence>
<dbReference type="GO" id="GO:0003677">
    <property type="term" value="F:DNA binding"/>
    <property type="evidence" value="ECO:0007669"/>
    <property type="project" value="InterPro"/>
</dbReference>
<gene>
    <name evidence="3" type="ORF">PAEH1_04520</name>
</gene>
<evidence type="ECO:0000259" key="2">
    <source>
        <dbReference type="SMART" id="SM00278"/>
    </source>
</evidence>